<dbReference type="SUPFAM" id="SSF102114">
    <property type="entry name" value="Radical SAM enzymes"/>
    <property type="match status" value="1"/>
</dbReference>
<keyword evidence="2" id="KW-0004">4Fe-4S</keyword>
<evidence type="ECO:0000256" key="2">
    <source>
        <dbReference type="ARBA" id="ARBA00022485"/>
    </source>
</evidence>
<keyword evidence="5" id="KW-0408">Iron</keyword>
<dbReference type="RefSeq" id="WP_167352674.1">
    <property type="nucleotide sequence ID" value="NZ_FMAY01000016.1"/>
</dbReference>
<dbReference type="SFLD" id="SFLDG01384">
    <property type="entry name" value="thioether_bond_formation_requi"/>
    <property type="match status" value="1"/>
</dbReference>
<keyword evidence="3" id="KW-0949">S-adenosyl-L-methionine</keyword>
<dbReference type="SFLD" id="SFLDG01386">
    <property type="entry name" value="main_SPASM_domain-containing"/>
    <property type="match status" value="1"/>
</dbReference>
<comment type="similarity">
    <text evidence="7">Belongs to the radical SAM superfamily. Anaerobic sulfatase-maturating enzyme family.</text>
</comment>
<evidence type="ECO:0000256" key="4">
    <source>
        <dbReference type="ARBA" id="ARBA00022723"/>
    </source>
</evidence>
<dbReference type="InterPro" id="IPR047207">
    <property type="entry name" value="SPASM_anSME"/>
</dbReference>
<dbReference type="InterPro" id="IPR013785">
    <property type="entry name" value="Aldolase_TIM"/>
</dbReference>
<dbReference type="Proteomes" id="UP000198975">
    <property type="component" value="Unassembled WGS sequence"/>
</dbReference>
<keyword evidence="10" id="KW-1185">Reference proteome</keyword>
<feature type="domain" description="Radical SAM core" evidence="8">
    <location>
        <begin position="1"/>
        <end position="221"/>
    </location>
</feature>
<sequence>MPGCHVMAKPASSRCNLNCRYCFYIEKQQQSVMDDATLEAFIRQQIAAQPDNAIVPFAWQGGEPTLCGLDFFRRVAALQKQYADGKRIENAFQTNGLLLNDDWCRFFREHGWLVGISIDGPADLHDAYRVNRSGKPSHHHVVNAIQLLVKHRVEFNLLCVVNALNSQQPQRLYRYLRSLGTPFLQFIPLVEQDAQGQLTAESVSGDAWGTFLNTVFDRWALDDIGRVYVQLFDSTLGVWSGYPSQMCTFGETCGHALALEANGDMYACDHYVYTDYHLGNLHQIPISEINASRDATAFGQSKKTTLSDECRHCEVLRFCQGDCPKHRIQRGKSALCEGYRRFFSHTAPHMRVMRDLLRQRRSPMELMAILRKSG</sequence>
<evidence type="ECO:0000256" key="6">
    <source>
        <dbReference type="ARBA" id="ARBA00023014"/>
    </source>
</evidence>
<dbReference type="CDD" id="cd21120">
    <property type="entry name" value="SPASM_anSME"/>
    <property type="match status" value="1"/>
</dbReference>
<dbReference type="NCBIfam" id="TIGR03942">
    <property type="entry name" value="sulfatase_rSAM"/>
    <property type="match status" value="1"/>
</dbReference>
<dbReference type="Gene3D" id="3.20.20.70">
    <property type="entry name" value="Aldolase class I"/>
    <property type="match status" value="1"/>
</dbReference>
<comment type="cofactor">
    <cofactor evidence="1">
        <name>[4Fe-4S] cluster</name>
        <dbReference type="ChEBI" id="CHEBI:49883"/>
    </cofactor>
</comment>
<dbReference type="GO" id="GO:0016491">
    <property type="term" value="F:oxidoreductase activity"/>
    <property type="evidence" value="ECO:0007669"/>
    <property type="project" value="InterPro"/>
</dbReference>
<dbReference type="SFLD" id="SFLDS00029">
    <property type="entry name" value="Radical_SAM"/>
    <property type="match status" value="1"/>
</dbReference>
<dbReference type="PANTHER" id="PTHR43273">
    <property type="entry name" value="ANAEROBIC SULFATASE-MATURATING ENZYME HOMOLOG ASLB-RELATED"/>
    <property type="match status" value="1"/>
</dbReference>
<dbReference type="InterPro" id="IPR058240">
    <property type="entry name" value="rSAM_sf"/>
</dbReference>
<dbReference type="EMBL" id="FMAY01000016">
    <property type="protein sequence ID" value="SCC37015.1"/>
    <property type="molecule type" value="Genomic_DNA"/>
</dbReference>
<dbReference type="PANTHER" id="PTHR43273:SF3">
    <property type="entry name" value="ANAEROBIC SULFATASE-MATURATING ENZYME HOMOLOG ASLB-RELATED"/>
    <property type="match status" value="1"/>
</dbReference>
<evidence type="ECO:0000256" key="5">
    <source>
        <dbReference type="ARBA" id="ARBA00023004"/>
    </source>
</evidence>
<dbReference type="Pfam" id="PF04055">
    <property type="entry name" value="Radical_SAM"/>
    <property type="match status" value="1"/>
</dbReference>
<dbReference type="InterPro" id="IPR034491">
    <property type="entry name" value="Anaerob_Ser_sulfatase-maturase"/>
</dbReference>
<evidence type="ECO:0000256" key="7">
    <source>
        <dbReference type="ARBA" id="ARBA00023601"/>
    </source>
</evidence>
<dbReference type="InterPro" id="IPR007197">
    <property type="entry name" value="rSAM"/>
</dbReference>
<dbReference type="GO" id="GO:0046872">
    <property type="term" value="F:metal ion binding"/>
    <property type="evidence" value="ECO:0007669"/>
    <property type="project" value="UniProtKB-KW"/>
</dbReference>
<organism evidence="9 10">
    <name type="scientific">Kosakonia oryzendophytica</name>
    <dbReference type="NCBI Taxonomy" id="1005665"/>
    <lineage>
        <taxon>Bacteria</taxon>
        <taxon>Pseudomonadati</taxon>
        <taxon>Pseudomonadota</taxon>
        <taxon>Gammaproteobacteria</taxon>
        <taxon>Enterobacterales</taxon>
        <taxon>Enterobacteriaceae</taxon>
        <taxon>Kosakonia</taxon>
    </lineage>
</organism>
<name>A0A1C4E0H7_9ENTR</name>
<evidence type="ECO:0000259" key="8">
    <source>
        <dbReference type="PROSITE" id="PS51918"/>
    </source>
</evidence>
<dbReference type="NCBIfam" id="TIGR04085">
    <property type="entry name" value="rSAM_more_4Fe4S"/>
    <property type="match status" value="1"/>
</dbReference>
<dbReference type="SFLD" id="SFLDG01072">
    <property type="entry name" value="dehydrogenase_like"/>
    <property type="match status" value="1"/>
</dbReference>
<dbReference type="InterPro" id="IPR023867">
    <property type="entry name" value="Sulphatase_maturase_rSAM"/>
</dbReference>
<dbReference type="Pfam" id="PF13186">
    <property type="entry name" value="SPASM"/>
    <property type="match status" value="1"/>
</dbReference>
<dbReference type="CDD" id="cd01335">
    <property type="entry name" value="Radical_SAM"/>
    <property type="match status" value="1"/>
</dbReference>
<dbReference type="InterPro" id="IPR023885">
    <property type="entry name" value="4Fe4S-binding_SPASM_dom"/>
</dbReference>
<dbReference type="AlphaFoldDB" id="A0A1C4E0H7"/>
<accession>A0A1C4E0H7</accession>
<dbReference type="SFLD" id="SFLDG01067">
    <property type="entry name" value="SPASM/twitch_domain_containing"/>
    <property type="match status" value="1"/>
</dbReference>
<keyword evidence="4" id="KW-0479">Metal-binding</keyword>
<gene>
    <name evidence="9" type="ORF">GA0061071_11624</name>
</gene>
<evidence type="ECO:0000313" key="9">
    <source>
        <dbReference type="EMBL" id="SCC37015.1"/>
    </source>
</evidence>
<dbReference type="PROSITE" id="PS51918">
    <property type="entry name" value="RADICAL_SAM"/>
    <property type="match status" value="1"/>
</dbReference>
<keyword evidence="6" id="KW-0411">Iron-sulfur</keyword>
<proteinExistence type="inferred from homology"/>
<evidence type="ECO:0000256" key="1">
    <source>
        <dbReference type="ARBA" id="ARBA00001966"/>
    </source>
</evidence>
<protein>
    <recommendedName>
        <fullName evidence="8">Radical SAM core domain-containing protein</fullName>
    </recommendedName>
</protein>
<dbReference type="SFLD" id="SFLDF00285">
    <property type="entry name" value="anaerobic_Ser-type_sulfatase-m"/>
    <property type="match status" value="1"/>
</dbReference>
<evidence type="ECO:0000256" key="3">
    <source>
        <dbReference type="ARBA" id="ARBA00022691"/>
    </source>
</evidence>
<evidence type="ECO:0000313" key="10">
    <source>
        <dbReference type="Proteomes" id="UP000198975"/>
    </source>
</evidence>
<reference evidence="10" key="1">
    <citation type="submission" date="2016-08" db="EMBL/GenBank/DDBJ databases">
        <authorList>
            <person name="Varghese N."/>
            <person name="Submissions Spin"/>
        </authorList>
    </citation>
    <scope>NUCLEOTIDE SEQUENCE [LARGE SCALE GENOMIC DNA]</scope>
    <source>
        <strain evidence="10">REICA_082</strain>
    </source>
</reference>
<dbReference type="GO" id="GO:0051539">
    <property type="term" value="F:4 iron, 4 sulfur cluster binding"/>
    <property type="evidence" value="ECO:0007669"/>
    <property type="project" value="UniProtKB-KW"/>
</dbReference>